<evidence type="ECO:0000313" key="4">
    <source>
        <dbReference type="Proteomes" id="UP000269154"/>
    </source>
</evidence>
<proteinExistence type="predicted"/>
<evidence type="ECO:0000313" key="3">
    <source>
        <dbReference type="EMBL" id="RQH16681.1"/>
    </source>
</evidence>
<evidence type="ECO:0000259" key="1">
    <source>
        <dbReference type="Pfam" id="PF03235"/>
    </source>
</evidence>
<dbReference type="RefSeq" id="WP_124155866.1">
    <property type="nucleotide sequence ID" value="NZ_CAWOLW010000498.1"/>
</dbReference>
<dbReference type="Proteomes" id="UP000269154">
    <property type="component" value="Unassembled WGS sequence"/>
</dbReference>
<organism evidence="3 4">
    <name type="scientific">Okeania hirsuta</name>
    <dbReference type="NCBI Taxonomy" id="1458930"/>
    <lineage>
        <taxon>Bacteria</taxon>
        <taxon>Bacillati</taxon>
        <taxon>Cyanobacteriota</taxon>
        <taxon>Cyanophyceae</taxon>
        <taxon>Oscillatoriophycideae</taxon>
        <taxon>Oscillatoriales</taxon>
        <taxon>Microcoleaceae</taxon>
        <taxon>Okeania</taxon>
    </lineage>
</organism>
<dbReference type="Pfam" id="PF07510">
    <property type="entry name" value="GmrSD_C"/>
    <property type="match status" value="1"/>
</dbReference>
<dbReference type="AlphaFoldDB" id="A0A3N6NW76"/>
<dbReference type="OrthoDB" id="9798761at2"/>
<dbReference type="InterPro" id="IPR004919">
    <property type="entry name" value="GmrSD_N"/>
</dbReference>
<dbReference type="EMBL" id="RCBY01000547">
    <property type="protein sequence ID" value="RQH16681.1"/>
    <property type="molecule type" value="Genomic_DNA"/>
</dbReference>
<feature type="domain" description="GmrSD restriction endonucleases N-terminal" evidence="1">
    <location>
        <begin position="12"/>
        <end position="234"/>
    </location>
</feature>
<dbReference type="InterPro" id="IPR011089">
    <property type="entry name" value="GmrSD_C"/>
</dbReference>
<name>A0A3N6NW76_9CYAN</name>
<feature type="domain" description="GmrSD restriction endonucleases C-terminal" evidence="2">
    <location>
        <begin position="425"/>
        <end position="530"/>
    </location>
</feature>
<gene>
    <name evidence="3" type="ORF">D5R40_33840</name>
</gene>
<reference evidence="3 4" key="1">
    <citation type="journal article" date="2018" name="ACS Chem. Biol.">
        <title>Ketoreductase domain dysfunction expands chemodiversity: malyngamide biosynthesis in the cyanobacterium Okeania hirsuta.</title>
        <authorList>
            <person name="Moss N.A."/>
            <person name="Leao T."/>
            <person name="Rankin M."/>
            <person name="McCullough T.M."/>
            <person name="Qu P."/>
            <person name="Korobeynikov A."/>
            <person name="Smith J.L."/>
            <person name="Gerwick L."/>
            <person name="Gerwick W.H."/>
        </authorList>
    </citation>
    <scope>NUCLEOTIDE SEQUENCE [LARGE SCALE GENOMIC DNA]</scope>
    <source>
        <strain evidence="3 4">PAB10Feb10-1</strain>
    </source>
</reference>
<sequence>MASIESQDMTLEKLFDEFYVIPDYQREYVWEEKEVNEFIQDIYEEFSEQNQNSYSEYFIGSIIVCSRGDNLYEVIDGQQRMTTAYLVLCAIRDYLLTINSNERIEALKNKITSLYTDDWGNDQFKHRVELQYEESRGILESIAMQTDLDQRSPTRSVKHIQNAYAEIRKFLSLKFELDEVAISHIKKFYAYFLKNVKLIRVKTASVAHALKIYSTLNHRGLPLDDMDLLKNLIFAKAKQTDYEKIKVKWKKMIDLLYHSQERPMRFLRYFILARYAEDGNYIAEKEVYDWFLKNESRCGYNTEPILFVNDLLASAEAYVAFLSGNNIDGTVNRYLENIRCLSVNVRQHLILLLAAYQLPQYCFIELCRQVENLLFVAMLTSDRNQKAFDGMILKWASELRQITSRSEFNQFIAIQFFSSKQVVADKFEKAFHKLNKSSFQPYQIKYILAKLTQYIDETAWGSGGGIDDLSNYLLKLDVEQILPEYPTQKVILSFDKPREIESYSKLLGNLTLLESSIKSAITNMSFTGKKLNSNKLIKF</sequence>
<dbReference type="Pfam" id="PF03235">
    <property type="entry name" value="GmrSD_N"/>
    <property type="match status" value="1"/>
</dbReference>
<accession>A0A3N6NW76</accession>
<protein>
    <submittedName>
        <fullName evidence="3">DUF262 domain-containing protein</fullName>
    </submittedName>
</protein>
<keyword evidence="4" id="KW-1185">Reference proteome</keyword>
<comment type="caution">
    <text evidence="3">The sequence shown here is derived from an EMBL/GenBank/DDBJ whole genome shotgun (WGS) entry which is preliminary data.</text>
</comment>
<dbReference type="PANTHER" id="PTHR35149">
    <property type="entry name" value="SLL5132 PROTEIN"/>
    <property type="match status" value="1"/>
</dbReference>
<dbReference type="PANTHER" id="PTHR35149:SF1">
    <property type="entry name" value="DUF5655 DOMAIN-CONTAINING PROTEIN"/>
    <property type="match status" value="1"/>
</dbReference>
<evidence type="ECO:0000259" key="2">
    <source>
        <dbReference type="Pfam" id="PF07510"/>
    </source>
</evidence>